<gene>
    <name evidence="2" type="ORF">BN1708_010149</name>
    <name evidence="3" type="ORF">BN1723_000890</name>
    <name evidence="4" type="ORF">HYQ45_008397</name>
</gene>
<keyword evidence="5" id="KW-1185">Reference proteome</keyword>
<feature type="non-terminal residue" evidence="2">
    <location>
        <position position="380"/>
    </location>
</feature>
<dbReference type="EMBL" id="CVQI01033939">
    <property type="protein sequence ID" value="CRK44204.1"/>
    <property type="molecule type" value="Genomic_DNA"/>
</dbReference>
<feature type="compositionally biased region" description="Basic and acidic residues" evidence="1">
    <location>
        <begin position="217"/>
        <end position="234"/>
    </location>
</feature>
<sequence length="380" mass="44265">MCTSELFTTRYADGTEKLRRQDNRCSQVPPGFLCANPRIVNHPTNYETTASSHLPPTPRLTPYGSPRPSTPLAYSSANESDNSRRSSDRKRVYISGQKVIDVTRKSGKARARDERIIIVDGPPTPRTPPQHFGMPFTAPSSPRTGYQMASSHYARREREHDTLRPVIVDERPSRHVHFDAAPAAYQPSSSRRHHVVEPTYVAPSSDDERRRRRSRRETRYHDNEEYQRQADRERAAELERIMAARESRRQPQQEADPELDRNIRKAERIARLNERIDARPAVPIPTLRRTATDFAGEERERELREAVRGLDLGDRPLRRSQTNTALPRREVRREQQAIEEEEEAQRRRLAERMMPRRRATVGPGSRRHRVLYDDGMYRWE</sequence>
<evidence type="ECO:0000313" key="3">
    <source>
        <dbReference type="EMBL" id="CRK44204.1"/>
    </source>
</evidence>
<feature type="region of interest" description="Disordered" evidence="1">
    <location>
        <begin position="315"/>
        <end position="344"/>
    </location>
</feature>
<feature type="compositionally biased region" description="Basic and acidic residues" evidence="1">
    <location>
        <begin position="81"/>
        <end position="91"/>
    </location>
</feature>
<organism evidence="2 5">
    <name type="scientific">Verticillium longisporum</name>
    <name type="common">Verticillium dahliae var. longisporum</name>
    <dbReference type="NCBI Taxonomy" id="100787"/>
    <lineage>
        <taxon>Eukaryota</taxon>
        <taxon>Fungi</taxon>
        <taxon>Dikarya</taxon>
        <taxon>Ascomycota</taxon>
        <taxon>Pezizomycotina</taxon>
        <taxon>Sordariomycetes</taxon>
        <taxon>Hypocreomycetidae</taxon>
        <taxon>Glomerellales</taxon>
        <taxon>Plectosphaerellaceae</taxon>
        <taxon>Verticillium</taxon>
    </lineage>
</organism>
<dbReference type="OrthoDB" id="3439480at2759"/>
<feature type="region of interest" description="Disordered" evidence="1">
    <location>
        <begin position="184"/>
        <end position="234"/>
    </location>
</feature>
<evidence type="ECO:0000313" key="2">
    <source>
        <dbReference type="EMBL" id="CRK11416.1"/>
    </source>
</evidence>
<dbReference type="STRING" id="100787.A0A0G4KP15"/>
<dbReference type="EMBL" id="JAEMWZ010000159">
    <property type="protein sequence ID" value="KAG7133454.1"/>
    <property type="molecule type" value="Genomic_DNA"/>
</dbReference>
<feature type="region of interest" description="Disordered" evidence="1">
    <location>
        <begin position="44"/>
        <end position="91"/>
    </location>
</feature>
<evidence type="ECO:0000313" key="6">
    <source>
        <dbReference type="Proteomes" id="UP000045706"/>
    </source>
</evidence>
<protein>
    <submittedName>
        <fullName evidence="2">Uncharacterized protein</fullName>
    </submittedName>
</protein>
<feature type="compositionally biased region" description="Basic and acidic residues" evidence="1">
    <location>
        <begin position="327"/>
        <end position="336"/>
    </location>
</feature>
<dbReference type="Proteomes" id="UP000044602">
    <property type="component" value="Unassembled WGS sequence"/>
</dbReference>
<dbReference type="AlphaFoldDB" id="A0A0G4KP15"/>
<dbReference type="Proteomes" id="UP000689129">
    <property type="component" value="Unassembled WGS sequence"/>
</dbReference>
<dbReference type="Proteomes" id="UP000045706">
    <property type="component" value="Unassembled WGS sequence"/>
</dbReference>
<evidence type="ECO:0000313" key="4">
    <source>
        <dbReference type="EMBL" id="KAG7133454.1"/>
    </source>
</evidence>
<reference evidence="4" key="2">
    <citation type="journal article" date="2021" name="Mol. Plant Pathol.">
        <title>A 20-kb lineage-specific genomic region tames virulence in pathogenic amphidiploid Verticillium longisporum.</title>
        <authorList>
            <person name="Harting R."/>
            <person name="Starke J."/>
            <person name="Kusch H."/>
            <person name="Poggeler S."/>
            <person name="Maurus I."/>
            <person name="Schluter R."/>
            <person name="Landesfeind M."/>
            <person name="Bulla I."/>
            <person name="Nowrousian M."/>
            <person name="de Jonge R."/>
            <person name="Stahlhut G."/>
            <person name="Hoff K.J."/>
            <person name="Asshauer K.P."/>
            <person name="Thurmer A."/>
            <person name="Stanke M."/>
            <person name="Daniel R."/>
            <person name="Morgenstern B."/>
            <person name="Thomma B.P.H.J."/>
            <person name="Kronstad J.W."/>
            <person name="Braus-Stromeyer S.A."/>
            <person name="Braus G.H."/>
        </authorList>
    </citation>
    <scope>NUCLEOTIDE SEQUENCE</scope>
    <source>
        <strain evidence="4">Vl32</strain>
    </source>
</reference>
<accession>A0A0G4KP15</accession>
<feature type="compositionally biased region" description="Polar residues" evidence="1">
    <location>
        <begin position="44"/>
        <end position="54"/>
    </location>
</feature>
<proteinExistence type="predicted"/>
<evidence type="ECO:0000256" key="1">
    <source>
        <dbReference type="SAM" id="MobiDB-lite"/>
    </source>
</evidence>
<name>A0A0G4KP15_VERLO</name>
<reference evidence="5 6" key="1">
    <citation type="submission" date="2015-05" db="EMBL/GenBank/DDBJ databases">
        <authorList>
            <person name="Fogelqvist Johan"/>
        </authorList>
    </citation>
    <scope>NUCLEOTIDE SEQUENCE [LARGE SCALE GENOMIC DNA]</scope>
    <source>
        <strain evidence="2">VL1</strain>
        <strain evidence="3">VL2</strain>
    </source>
</reference>
<dbReference type="EMBL" id="CVQH01002891">
    <property type="protein sequence ID" value="CRK11416.1"/>
    <property type="molecule type" value="Genomic_DNA"/>
</dbReference>
<evidence type="ECO:0000313" key="5">
    <source>
        <dbReference type="Proteomes" id="UP000044602"/>
    </source>
</evidence>